<dbReference type="EMBL" id="VSSQ01033632">
    <property type="protein sequence ID" value="MPM85290.1"/>
    <property type="molecule type" value="Genomic_DNA"/>
</dbReference>
<name>A0A645D6Y9_9ZZZZ</name>
<dbReference type="AlphaFoldDB" id="A0A645D6Y9"/>
<sequence>MSRATRRCSSGIRFIGMIFAAWTMAESSPASTASCRKTELSTTRAAGARPKDTLETPRVVFTSGWSRLISRMALIVSSASRRVSSCPVPIGKVRVSTRMSPGRRPQVPVRSSISRLATRTFHSAVRAWPSSSMVRATTAAPCSLTIGITLASRESGPSPSS</sequence>
<gene>
    <name evidence="1" type="ORF">SDC9_132368</name>
</gene>
<reference evidence="1" key="1">
    <citation type="submission" date="2019-08" db="EMBL/GenBank/DDBJ databases">
        <authorList>
            <person name="Kucharzyk K."/>
            <person name="Murdoch R.W."/>
            <person name="Higgins S."/>
            <person name="Loffler F."/>
        </authorList>
    </citation>
    <scope>NUCLEOTIDE SEQUENCE</scope>
</reference>
<accession>A0A645D6Y9</accession>
<evidence type="ECO:0000313" key="1">
    <source>
        <dbReference type="EMBL" id="MPM85290.1"/>
    </source>
</evidence>
<protein>
    <submittedName>
        <fullName evidence="1">Uncharacterized protein</fullName>
    </submittedName>
</protein>
<organism evidence="1">
    <name type="scientific">bioreactor metagenome</name>
    <dbReference type="NCBI Taxonomy" id="1076179"/>
    <lineage>
        <taxon>unclassified sequences</taxon>
        <taxon>metagenomes</taxon>
        <taxon>ecological metagenomes</taxon>
    </lineage>
</organism>
<comment type="caution">
    <text evidence="1">The sequence shown here is derived from an EMBL/GenBank/DDBJ whole genome shotgun (WGS) entry which is preliminary data.</text>
</comment>
<proteinExistence type="predicted"/>